<dbReference type="InterPro" id="IPR036305">
    <property type="entry name" value="RGS_sf"/>
</dbReference>
<dbReference type="GO" id="GO:0001965">
    <property type="term" value="F:G-protein alpha-subunit binding"/>
    <property type="evidence" value="ECO:0007669"/>
    <property type="project" value="Ensembl"/>
</dbReference>
<dbReference type="InterPro" id="IPR048075">
    <property type="entry name" value="RGS22_RGS_second"/>
</dbReference>
<dbReference type="PROSITE" id="PS50132">
    <property type="entry name" value="RGS"/>
    <property type="match status" value="3"/>
</dbReference>
<evidence type="ECO:0000313" key="3">
    <source>
        <dbReference type="Proteomes" id="UP000515140"/>
    </source>
</evidence>
<feature type="region of interest" description="Disordered" evidence="1">
    <location>
        <begin position="565"/>
        <end position="592"/>
    </location>
</feature>
<dbReference type="Proteomes" id="UP000515140">
    <property type="component" value="Unplaced"/>
</dbReference>
<dbReference type="GO" id="GO:0001650">
    <property type="term" value="C:fibrillar center"/>
    <property type="evidence" value="ECO:0007669"/>
    <property type="project" value="Ensembl"/>
</dbReference>
<feature type="domain" description="RGS" evidence="2">
    <location>
        <begin position="655"/>
        <end position="761"/>
    </location>
</feature>
<dbReference type="InterPro" id="IPR044926">
    <property type="entry name" value="RGS_subdomain_2"/>
</dbReference>
<evidence type="ECO:0000313" key="5">
    <source>
        <dbReference type="RefSeq" id="XP_020824901.1"/>
    </source>
</evidence>
<dbReference type="CDD" id="cd08725">
    <property type="entry name" value="RGS_RGS22_4"/>
    <property type="match status" value="1"/>
</dbReference>
<dbReference type="InterPro" id="IPR016137">
    <property type="entry name" value="RGS"/>
</dbReference>
<keyword evidence="3" id="KW-1185">Reference proteome</keyword>
<evidence type="ECO:0000313" key="4">
    <source>
        <dbReference type="RefSeq" id="XP_020824891.1"/>
    </source>
</evidence>
<feature type="domain" description="RGS" evidence="2">
    <location>
        <begin position="1031"/>
        <end position="1137"/>
    </location>
</feature>
<dbReference type="InterPro" id="IPR048074">
    <property type="entry name" value="RGS22_RGS_fourth"/>
</dbReference>
<name>A0A6P5J118_PHACI</name>
<accession>A0A6P5J118</accession>
<dbReference type="InterPro" id="IPR042651">
    <property type="entry name" value="Rgs22"/>
</dbReference>
<dbReference type="SMART" id="SM00315">
    <property type="entry name" value="RGS"/>
    <property type="match status" value="2"/>
</dbReference>
<feature type="region of interest" description="Disordered" evidence="1">
    <location>
        <begin position="1164"/>
        <end position="1203"/>
    </location>
</feature>
<proteinExistence type="predicted"/>
<reference evidence="4 5" key="1">
    <citation type="submission" date="2025-04" db="UniProtKB">
        <authorList>
            <consortium name="RefSeq"/>
        </authorList>
    </citation>
    <scope>IDENTIFICATION</scope>
    <source>
        <tissue evidence="4 5">Spleen</tissue>
    </source>
</reference>
<dbReference type="PANTHER" id="PTHR46583">
    <property type="entry name" value="REGULATOR OF G-PROTEIN SIGNALING 22"/>
    <property type="match status" value="1"/>
</dbReference>
<dbReference type="GO" id="GO:0005829">
    <property type="term" value="C:cytosol"/>
    <property type="evidence" value="ECO:0007669"/>
    <property type="project" value="Ensembl"/>
</dbReference>
<evidence type="ECO:0000259" key="2">
    <source>
        <dbReference type="PROSITE" id="PS50132"/>
    </source>
</evidence>
<dbReference type="CTD" id="26166"/>
<dbReference type="GeneID" id="110196126"/>
<feature type="region of interest" description="Disordered" evidence="1">
    <location>
        <begin position="245"/>
        <end position="265"/>
    </location>
</feature>
<gene>
    <name evidence="4 5" type="primary">RGS22</name>
</gene>
<dbReference type="CDD" id="cd08727">
    <property type="entry name" value="RGS_RGS22_2"/>
    <property type="match status" value="1"/>
</dbReference>
<dbReference type="RefSeq" id="XP_020824901.1">
    <property type="nucleotide sequence ID" value="XM_020969242.1"/>
</dbReference>
<dbReference type="GeneTree" id="ENSGT00500000044936"/>
<organism evidence="3 5">
    <name type="scientific">Phascolarctos cinereus</name>
    <name type="common">Koala</name>
    <dbReference type="NCBI Taxonomy" id="38626"/>
    <lineage>
        <taxon>Eukaryota</taxon>
        <taxon>Metazoa</taxon>
        <taxon>Chordata</taxon>
        <taxon>Craniata</taxon>
        <taxon>Vertebrata</taxon>
        <taxon>Euteleostomi</taxon>
        <taxon>Mammalia</taxon>
        <taxon>Metatheria</taxon>
        <taxon>Diprotodontia</taxon>
        <taxon>Phascolarctidae</taxon>
        <taxon>Phascolarctos</taxon>
    </lineage>
</organism>
<dbReference type="GO" id="GO:0009966">
    <property type="term" value="P:regulation of signal transduction"/>
    <property type="evidence" value="ECO:0007669"/>
    <property type="project" value="InterPro"/>
</dbReference>
<sequence length="1280" mass="148869">MRQKRLTTEPPVITEEGFEDSLVTDNLLVDYFNEFLSLPTFSEAIRFNVDYGVFEVVNDAPNLLEKQLKRILHEQKPRNPIYDVVRKEKCSMTPDKLNVPPKEDTIKINYNIMSLNREQGIQWIKKERLPAFLESDCYFEYRLAKLISQVRWSRSGMNIYIDSLYRPWVAKKPAAPAPSLVEDENEIIMKKYYISLGEATVTQTQEWFTMAKQNQQTVTTFSSPTCMSSTRIQEKAFEGDDILDESTKKDSSATPGSSLEVLDQEGSISVRDTPSHALLRIYLERKQETIKDLEVFFPTLEEFVTCYIDFIMKSAAAKFAEQPFRDSEEVINFHNVTRVVIQEQEEAERKCLDFSAEIKQKEFDENSELVSLCSRTESIGSDARADWCISHKTYDIGTRKEFERFKKFIKGTLGERYWWLWMDIERLKVLRDAGRHQRHLEKMRKCYLVSSGECYLTPEILLKLNLIDGSYWNEPHLRCIQAEVVKPLLQYWGPRFCVTHKYEIKNASAELKFWHSRQEQPRKDIDPFPQMVTLLPLRPKSCMPQISTLKKEEFIQPWSLKSARKSAKKSERAGSATRKSAVKNEAPDETLEQDLTGKSTKCMTVSSKVIRLTSFTDISECLKPQLDRKFSYTEETVVKKATANAALFGSDMENLLQSLYVESRAGYFFTKFCERSENKLWKNSAYFWFDLQAYHQLFYQETLQPFKVCKQAQYLYAMYISPSATLDIGLEQKKKKEIYMKIDPPFEDLFDAAEEYILLLLLEPWLQMVKSDQNNYGQVELVKEDRQLDSLYFRKLQAMHKETVPKKEEEAVPDLPVPYIPKETQLWNKVPEQFRHLNFNYLVNNKLEFEHFHQFLASHSASMDLMCWTDIEQFRRILHQDKKQREAKSIDIKNKYLNKKYFFGPNSPATKEQQDEIMQLGGGWGMILHEQLASPVLLEIQKCVRRRLENMWLPLFLSSEQYAARQKIKLQMEEIAEDFILKKRGEKIGVWKASRRPSLGIGSRSSKKYAPGIRSEPEESKWIASSADIIAFRKALLNPLIAKLFQRFVSLKGDLLGNGVLFWQEVQKYKDLCHSHCEDAIIQNKITTIINCFINSSIPPALQIDLPFDQAQKIIEHRKELGPYIFREAQMTIFGVLFKYWPQFCQFRRNLTDEKVMTTLERRKEYKKKQATPTEDSKVKLQVASRTPSGSGSGSGRVSSSTGLNTQAYNRQSSWCYSKYIEALEQERTLLKIQEDLEKKITMSSLAGPSLATSAKTFVSSTLNVNVTKCKFLQDQQGET</sequence>
<evidence type="ECO:0000256" key="1">
    <source>
        <dbReference type="SAM" id="MobiDB-lite"/>
    </source>
</evidence>
<feature type="domain" description="RGS" evidence="2">
    <location>
        <begin position="838"/>
        <end position="897"/>
    </location>
</feature>
<dbReference type="GO" id="GO:0015629">
    <property type="term" value="C:actin cytoskeleton"/>
    <property type="evidence" value="ECO:0007669"/>
    <property type="project" value="Ensembl"/>
</dbReference>
<dbReference type="RefSeq" id="XP_020824891.1">
    <property type="nucleotide sequence ID" value="XM_020969232.1"/>
</dbReference>
<dbReference type="Gene3D" id="1.10.167.10">
    <property type="entry name" value="Regulator of G-protein Signalling 4, domain 2"/>
    <property type="match status" value="3"/>
</dbReference>
<dbReference type="AlphaFoldDB" id="A0A6P5J118"/>
<protein>
    <submittedName>
        <fullName evidence="4 5">Regulator of G-protein signaling 22 isoform X1</fullName>
    </submittedName>
</protein>
<dbReference type="Pfam" id="PF00615">
    <property type="entry name" value="RGS"/>
    <property type="match status" value="3"/>
</dbReference>
<dbReference type="KEGG" id="pcw:110196126"/>
<feature type="compositionally biased region" description="Low complexity" evidence="1">
    <location>
        <begin position="1185"/>
        <end position="1203"/>
    </location>
</feature>
<dbReference type="PANTHER" id="PTHR46583:SF1">
    <property type="entry name" value="REGULATOR OF G-PROTEIN SIGNALING 22"/>
    <property type="match status" value="1"/>
</dbReference>
<dbReference type="SUPFAM" id="SSF48097">
    <property type="entry name" value="Regulator of G-protein signaling, RGS"/>
    <property type="match status" value="4"/>
</dbReference>